<dbReference type="RefSeq" id="WP_237381156.1">
    <property type="nucleotide sequence ID" value="NZ_CP071793.1"/>
</dbReference>
<dbReference type="Proteomes" id="UP000663929">
    <property type="component" value="Chromosome"/>
</dbReference>
<feature type="repeat" description="TPR" evidence="1">
    <location>
        <begin position="74"/>
        <end position="107"/>
    </location>
</feature>
<evidence type="ECO:0000256" key="3">
    <source>
        <dbReference type="SAM" id="SignalP"/>
    </source>
</evidence>
<dbReference type="Pfam" id="PF13424">
    <property type="entry name" value="TPR_12"/>
    <property type="match status" value="1"/>
</dbReference>
<feature type="compositionally biased region" description="Low complexity" evidence="2">
    <location>
        <begin position="181"/>
        <end position="193"/>
    </location>
</feature>
<dbReference type="SUPFAM" id="SSF48452">
    <property type="entry name" value="TPR-like"/>
    <property type="match status" value="1"/>
</dbReference>
<feature type="region of interest" description="Disordered" evidence="2">
    <location>
        <begin position="158"/>
        <end position="294"/>
    </location>
</feature>
<name>A0A8A4TQ29_SULCO</name>
<dbReference type="SMART" id="SM00028">
    <property type="entry name" value="TPR"/>
    <property type="match status" value="3"/>
</dbReference>
<feature type="chain" id="PRO_5035193694" evidence="3">
    <location>
        <begin position="29"/>
        <end position="294"/>
    </location>
</feature>
<keyword evidence="1" id="KW-0802">TPR repeat</keyword>
<dbReference type="PROSITE" id="PS50005">
    <property type="entry name" value="TPR"/>
    <property type="match status" value="2"/>
</dbReference>
<reference evidence="4" key="1">
    <citation type="submission" date="2021-03" db="EMBL/GenBank/DDBJ databases">
        <title>Acanthopleuribacteraceae sp. M133.</title>
        <authorList>
            <person name="Wang G."/>
        </authorList>
    </citation>
    <scope>NUCLEOTIDE SEQUENCE</scope>
    <source>
        <strain evidence="4">M133</strain>
    </source>
</reference>
<sequence>MISTRKRQPRSWLCLAGFAFLGLQVTFAANDAPGLLDTQIPTGNNEANLLYQDQQYQQALDKYLELYEKEPENSALAYNIANTYAAMGDTEKAGEFYQKAIEGEHVEAKSRSEFNMGNLQLESGKLEEAIRNYADYLRANPEDIDAKRNLEIALRRLQRMQQQQQKQPQKQKNEDKENKQENQQPQNMPNMEQNEQDQEQEQKQKEQQQQQEMDSDAKQGKEQGDEEDKLPKESKELKDAEQEDAKERKPEKDKKEEERRKEQIFETLADQEQEQQKEYQKRKMGKSPTKAKDW</sequence>
<dbReference type="KEGG" id="scor:J3U87_01005"/>
<dbReference type="InterPro" id="IPR011990">
    <property type="entry name" value="TPR-like_helical_dom_sf"/>
</dbReference>
<dbReference type="AlphaFoldDB" id="A0A8A4TQ29"/>
<dbReference type="EMBL" id="CP071793">
    <property type="protein sequence ID" value="QTD51021.1"/>
    <property type="molecule type" value="Genomic_DNA"/>
</dbReference>
<feature type="compositionally biased region" description="Basic and acidic residues" evidence="2">
    <location>
        <begin position="171"/>
        <end position="180"/>
    </location>
</feature>
<evidence type="ECO:0000313" key="4">
    <source>
        <dbReference type="EMBL" id="QTD51021.1"/>
    </source>
</evidence>
<feature type="compositionally biased region" description="Low complexity" evidence="2">
    <location>
        <begin position="161"/>
        <end position="170"/>
    </location>
</feature>
<keyword evidence="3" id="KW-0732">Signal</keyword>
<evidence type="ECO:0000256" key="1">
    <source>
        <dbReference type="PROSITE-ProRule" id="PRU00339"/>
    </source>
</evidence>
<protein>
    <submittedName>
        <fullName evidence="4">Tetratricopeptide repeat protein</fullName>
    </submittedName>
</protein>
<gene>
    <name evidence="4" type="ORF">J3U87_01005</name>
</gene>
<dbReference type="InterPro" id="IPR019734">
    <property type="entry name" value="TPR_rpt"/>
</dbReference>
<dbReference type="Gene3D" id="1.25.40.10">
    <property type="entry name" value="Tetratricopeptide repeat domain"/>
    <property type="match status" value="1"/>
</dbReference>
<feature type="signal peptide" evidence="3">
    <location>
        <begin position="1"/>
        <end position="28"/>
    </location>
</feature>
<keyword evidence="5" id="KW-1185">Reference proteome</keyword>
<evidence type="ECO:0000313" key="5">
    <source>
        <dbReference type="Proteomes" id="UP000663929"/>
    </source>
</evidence>
<feature type="compositionally biased region" description="Basic and acidic residues" evidence="2">
    <location>
        <begin position="215"/>
        <end position="264"/>
    </location>
</feature>
<feature type="repeat" description="TPR" evidence="1">
    <location>
        <begin position="110"/>
        <end position="143"/>
    </location>
</feature>
<evidence type="ECO:0000256" key="2">
    <source>
        <dbReference type="SAM" id="MobiDB-lite"/>
    </source>
</evidence>
<accession>A0A8A4TQ29</accession>
<organism evidence="4 5">
    <name type="scientific">Sulfidibacter corallicola</name>
    <dbReference type="NCBI Taxonomy" id="2818388"/>
    <lineage>
        <taxon>Bacteria</taxon>
        <taxon>Pseudomonadati</taxon>
        <taxon>Acidobacteriota</taxon>
        <taxon>Holophagae</taxon>
        <taxon>Acanthopleuribacterales</taxon>
        <taxon>Acanthopleuribacteraceae</taxon>
        <taxon>Sulfidibacter</taxon>
    </lineage>
</organism>
<proteinExistence type="predicted"/>